<keyword evidence="7" id="KW-0443">Lipid metabolism</keyword>
<organism evidence="13 14">
    <name type="scientific">Thermodesulfobacterium commune DSM 2178</name>
    <dbReference type="NCBI Taxonomy" id="289377"/>
    <lineage>
        <taxon>Bacteria</taxon>
        <taxon>Pseudomonadati</taxon>
        <taxon>Thermodesulfobacteriota</taxon>
        <taxon>Thermodesulfobacteria</taxon>
        <taxon>Thermodesulfobacteriales</taxon>
        <taxon>Thermodesulfobacteriaceae</taxon>
        <taxon>Thermodesulfobacterium</taxon>
    </lineage>
</organism>
<evidence type="ECO:0000256" key="3">
    <source>
        <dbReference type="ARBA" id="ARBA00022516"/>
    </source>
</evidence>
<dbReference type="Gene3D" id="1.20.120.1760">
    <property type="match status" value="1"/>
</dbReference>
<dbReference type="eggNOG" id="COG0558">
    <property type="taxonomic scope" value="Bacteria"/>
</dbReference>
<sequence>MNLTSKRAYFKRFYFPLSLLLYKGNLSPNFVTSLSLVSGTIAGVCFYYEYLLTAAFLLLLSGLLDLMDGEIARISGNTTKFGAVFDWIADKWVDGIVLGTIAYVYTDAFWMILAIVSSMLHSFLKPVVYAEVGYQVKIKGKIQDPLENVGFFGRPETHLSILIFTFLEKFTPYEIGLEFGIKFITVFTLFSFITRLVYLYQNFRGIKDE</sequence>
<feature type="transmembrane region" description="Helical" evidence="12">
    <location>
        <begin position="96"/>
        <end position="120"/>
    </location>
</feature>
<dbReference type="PaxDb" id="289377-HL41_01575"/>
<dbReference type="PANTHER" id="PTHR14269">
    <property type="entry name" value="CDP-DIACYLGLYCEROL--GLYCEROL-3-PHOSPHATE 3-PHOSPHATIDYLTRANSFERASE-RELATED"/>
    <property type="match status" value="1"/>
</dbReference>
<keyword evidence="6 12" id="KW-1133">Transmembrane helix</keyword>
<dbReference type="InterPro" id="IPR048254">
    <property type="entry name" value="CDP_ALCOHOL_P_TRANSF_CS"/>
</dbReference>
<dbReference type="GO" id="GO:0016020">
    <property type="term" value="C:membrane"/>
    <property type="evidence" value="ECO:0007669"/>
    <property type="project" value="UniProtKB-SubCell"/>
</dbReference>
<dbReference type="KEGG" id="tcm:HL41_01575"/>
<dbReference type="PROSITE" id="PS00379">
    <property type="entry name" value="CDP_ALCOHOL_P_TRANSF"/>
    <property type="match status" value="1"/>
</dbReference>
<dbReference type="STRING" id="289377.HL41_01575"/>
<dbReference type="RefSeq" id="WP_038060075.1">
    <property type="nucleotide sequence ID" value="NZ_CP008796.1"/>
</dbReference>
<evidence type="ECO:0000256" key="5">
    <source>
        <dbReference type="ARBA" id="ARBA00022692"/>
    </source>
</evidence>
<name>A0A075WRL1_9BACT</name>
<evidence type="ECO:0000313" key="14">
    <source>
        <dbReference type="Proteomes" id="UP000028481"/>
    </source>
</evidence>
<evidence type="ECO:0000256" key="11">
    <source>
        <dbReference type="RuleBase" id="RU003750"/>
    </source>
</evidence>
<evidence type="ECO:0000256" key="1">
    <source>
        <dbReference type="ARBA" id="ARBA00004141"/>
    </source>
</evidence>
<comment type="similarity">
    <text evidence="2 11">Belongs to the CDP-alcohol phosphatidyltransferase class-I family.</text>
</comment>
<dbReference type="InterPro" id="IPR000462">
    <property type="entry name" value="CDP-OH_P_trans"/>
</dbReference>
<dbReference type="InterPro" id="IPR043130">
    <property type="entry name" value="CDP-OH_PTrfase_TM_dom"/>
</dbReference>
<dbReference type="Proteomes" id="UP000028481">
    <property type="component" value="Chromosome"/>
</dbReference>
<dbReference type="PANTHER" id="PTHR14269:SF61">
    <property type="entry name" value="CDP-DIACYLGLYCEROL--SERINE O-PHOSPHATIDYLTRANSFERASE"/>
    <property type="match status" value="1"/>
</dbReference>
<keyword evidence="5 12" id="KW-0812">Transmembrane</keyword>
<keyword evidence="14" id="KW-1185">Reference proteome</keyword>
<proteinExistence type="inferred from homology"/>
<keyword evidence="3" id="KW-0444">Lipid biosynthesis</keyword>
<feature type="transmembrane region" description="Helical" evidence="12">
    <location>
        <begin position="47"/>
        <end position="67"/>
    </location>
</feature>
<evidence type="ECO:0000313" key="13">
    <source>
        <dbReference type="EMBL" id="AIH03615.1"/>
    </source>
</evidence>
<comment type="subcellular location">
    <subcellularLocation>
        <location evidence="1">Membrane</location>
        <topology evidence="1">Multi-pass membrane protein</topology>
    </subcellularLocation>
</comment>
<keyword evidence="4 11" id="KW-0808">Transferase</keyword>
<reference evidence="13 14" key="1">
    <citation type="journal article" date="2015" name="Genome Announc.">
        <title>Genome Sequence of a Sulfate-Reducing Thermophilic Bacterium, Thermodesulfobacterium commune DSM 2178T (Phylum Thermodesulfobacteria).</title>
        <authorList>
            <person name="Bhatnagar S."/>
            <person name="Badger J.H."/>
            <person name="Madupu R."/>
            <person name="Khouri H.M."/>
            <person name="O'Connor E.M."/>
            <person name="Robb F.T."/>
            <person name="Ward N.L."/>
            <person name="Eisen J.A."/>
        </authorList>
    </citation>
    <scope>NUCLEOTIDE SEQUENCE [LARGE SCALE GENOMIC DNA]</scope>
    <source>
        <strain evidence="13 14">DSM 2178</strain>
    </source>
</reference>
<dbReference type="AlphaFoldDB" id="A0A075WRL1"/>
<dbReference type="HOGENOM" id="CLU_080384_1_2_0"/>
<accession>A0A075WRL1</accession>
<evidence type="ECO:0000256" key="9">
    <source>
        <dbReference type="ARBA" id="ARBA00023209"/>
    </source>
</evidence>
<keyword evidence="8 12" id="KW-0472">Membrane</keyword>
<feature type="transmembrane region" description="Helical" evidence="12">
    <location>
        <begin position="179"/>
        <end position="200"/>
    </location>
</feature>
<evidence type="ECO:0000256" key="10">
    <source>
        <dbReference type="ARBA" id="ARBA00023264"/>
    </source>
</evidence>
<evidence type="ECO:0000256" key="2">
    <source>
        <dbReference type="ARBA" id="ARBA00010441"/>
    </source>
</evidence>
<evidence type="ECO:0000256" key="4">
    <source>
        <dbReference type="ARBA" id="ARBA00022679"/>
    </source>
</evidence>
<protein>
    <submittedName>
        <fullName evidence="13">CDP-alcohol phosphatidyltransferase</fullName>
    </submittedName>
</protein>
<keyword evidence="10" id="KW-1208">Phospholipid metabolism</keyword>
<dbReference type="GO" id="GO:0016780">
    <property type="term" value="F:phosphotransferase activity, for other substituted phosphate groups"/>
    <property type="evidence" value="ECO:0007669"/>
    <property type="project" value="InterPro"/>
</dbReference>
<evidence type="ECO:0000256" key="8">
    <source>
        <dbReference type="ARBA" id="ARBA00023136"/>
    </source>
</evidence>
<dbReference type="Pfam" id="PF01066">
    <property type="entry name" value="CDP-OH_P_transf"/>
    <property type="match status" value="1"/>
</dbReference>
<gene>
    <name evidence="13" type="ORF">HL41_01575</name>
</gene>
<evidence type="ECO:0000256" key="12">
    <source>
        <dbReference type="SAM" id="Phobius"/>
    </source>
</evidence>
<dbReference type="GO" id="GO:0008654">
    <property type="term" value="P:phospholipid biosynthetic process"/>
    <property type="evidence" value="ECO:0007669"/>
    <property type="project" value="UniProtKB-KW"/>
</dbReference>
<dbReference type="EMBL" id="CP008796">
    <property type="protein sequence ID" value="AIH03615.1"/>
    <property type="molecule type" value="Genomic_DNA"/>
</dbReference>
<dbReference type="OrthoDB" id="9790577at2"/>
<dbReference type="InterPro" id="IPR050324">
    <property type="entry name" value="CDP-alcohol_PTase-I"/>
</dbReference>
<feature type="transmembrane region" description="Helical" evidence="12">
    <location>
        <begin position="20"/>
        <end position="41"/>
    </location>
</feature>
<evidence type="ECO:0000256" key="7">
    <source>
        <dbReference type="ARBA" id="ARBA00023098"/>
    </source>
</evidence>
<keyword evidence="9" id="KW-0594">Phospholipid biosynthesis</keyword>
<evidence type="ECO:0000256" key="6">
    <source>
        <dbReference type="ARBA" id="ARBA00022989"/>
    </source>
</evidence>